<name>A0A0F9A874_9ZZZZ</name>
<dbReference type="EMBL" id="LAZR01043995">
    <property type="protein sequence ID" value="KKL05729.1"/>
    <property type="molecule type" value="Genomic_DNA"/>
</dbReference>
<feature type="non-terminal residue" evidence="1">
    <location>
        <position position="53"/>
    </location>
</feature>
<dbReference type="AlphaFoldDB" id="A0A0F9A874"/>
<protein>
    <submittedName>
        <fullName evidence="1">Uncharacterized protein</fullName>
    </submittedName>
</protein>
<proteinExistence type="predicted"/>
<organism evidence="1">
    <name type="scientific">marine sediment metagenome</name>
    <dbReference type="NCBI Taxonomy" id="412755"/>
    <lineage>
        <taxon>unclassified sequences</taxon>
        <taxon>metagenomes</taxon>
        <taxon>ecological metagenomes</taxon>
    </lineage>
</organism>
<evidence type="ECO:0000313" key="1">
    <source>
        <dbReference type="EMBL" id="KKL05729.1"/>
    </source>
</evidence>
<sequence length="53" mass="5949">MNKVFMKLFRLIIGQASPEIRKAICTMLNDLAVKAKATDNPWDDVMVDLAKAI</sequence>
<reference evidence="1" key="1">
    <citation type="journal article" date="2015" name="Nature">
        <title>Complex archaea that bridge the gap between prokaryotes and eukaryotes.</title>
        <authorList>
            <person name="Spang A."/>
            <person name="Saw J.H."/>
            <person name="Jorgensen S.L."/>
            <person name="Zaremba-Niedzwiedzka K."/>
            <person name="Martijn J."/>
            <person name="Lind A.E."/>
            <person name="van Eijk R."/>
            <person name="Schleper C."/>
            <person name="Guy L."/>
            <person name="Ettema T.J."/>
        </authorList>
    </citation>
    <scope>NUCLEOTIDE SEQUENCE</scope>
</reference>
<comment type="caution">
    <text evidence="1">The sequence shown here is derived from an EMBL/GenBank/DDBJ whole genome shotgun (WGS) entry which is preliminary data.</text>
</comment>
<accession>A0A0F9A874</accession>
<gene>
    <name evidence="1" type="ORF">LCGC14_2603100</name>
</gene>